<evidence type="ECO:0000313" key="3">
    <source>
        <dbReference type="EMBL" id="RWQ99067.1"/>
    </source>
</evidence>
<dbReference type="STRING" id="264951.A0A443I4V0"/>
<evidence type="ECO:0000259" key="2">
    <source>
        <dbReference type="Pfam" id="PF07859"/>
    </source>
</evidence>
<dbReference type="PANTHER" id="PTHR48081:SF8">
    <property type="entry name" value="ALPHA_BETA HYDROLASE FOLD-3 DOMAIN-CONTAINING PROTEIN-RELATED"/>
    <property type="match status" value="1"/>
</dbReference>
<dbReference type="EMBL" id="RCNU01000001">
    <property type="protein sequence ID" value="RWQ99067.1"/>
    <property type="molecule type" value="Genomic_DNA"/>
</dbReference>
<dbReference type="Proteomes" id="UP000283841">
    <property type="component" value="Unassembled WGS sequence"/>
</dbReference>
<dbReference type="InterPro" id="IPR013094">
    <property type="entry name" value="AB_hydrolase_3"/>
</dbReference>
<accession>A0A443I4V0</accession>
<keyword evidence="1 3" id="KW-0378">Hydrolase</keyword>
<dbReference type="Pfam" id="PF07859">
    <property type="entry name" value="Abhydrolase_3"/>
    <property type="match status" value="1"/>
</dbReference>
<keyword evidence="4" id="KW-1185">Reference proteome</keyword>
<dbReference type="InterPro" id="IPR029058">
    <property type="entry name" value="AB_hydrolase_fold"/>
</dbReference>
<proteinExistence type="predicted"/>
<dbReference type="SUPFAM" id="SSF53474">
    <property type="entry name" value="alpha/beta-Hydrolases"/>
    <property type="match status" value="1"/>
</dbReference>
<sequence length="332" mass="36517">MGSIPKTGTRTQLDKEIEAFLSKNPDLHLGSTDFTHERQHHTRVFGFHALPEEQRAPIGHVEFVTLRGPYGTIPVRVFYPESGEDRTRADDAAALVYFHGGGYTIGTVDEFENGCRILAEEAGVQVYAVEYRLSPEWRYPTQLDEYDFVVDWLQGQGGKEMGVSPDRVMGGGDSAGGNMTASLCLRRLDQGKKPLHAQFLLYPETRLPFDTSAAAENTGGPYLECNGIFAFAAHYLPRGGSVAPSHRYITPGSQPSSALKGLPPAAVFTCGFDCLRDVGIEYASTLKDAGNQIIWHHFDTLCHGFLQMAPWSKQALAATKQVALEMKRLGYS</sequence>
<dbReference type="GO" id="GO:0016787">
    <property type="term" value="F:hydrolase activity"/>
    <property type="evidence" value="ECO:0007669"/>
    <property type="project" value="UniProtKB-KW"/>
</dbReference>
<dbReference type="AlphaFoldDB" id="A0A443I4V0"/>
<dbReference type="GeneID" id="39603530"/>
<dbReference type="VEuPathDB" id="FungiDB:C8Q69DRAFT_9866"/>
<evidence type="ECO:0000256" key="1">
    <source>
        <dbReference type="ARBA" id="ARBA00022801"/>
    </source>
</evidence>
<dbReference type="InterPro" id="IPR050300">
    <property type="entry name" value="GDXG_lipolytic_enzyme"/>
</dbReference>
<comment type="caution">
    <text evidence="3">The sequence shown here is derived from an EMBL/GenBank/DDBJ whole genome shotgun (WGS) entry which is preliminary data.</text>
</comment>
<reference evidence="3 4" key="1">
    <citation type="journal article" date="2018" name="Front. Microbiol.">
        <title>Genomic and genetic insights into a cosmopolitan fungus, Paecilomyces variotii (Eurotiales).</title>
        <authorList>
            <person name="Urquhart A.S."/>
            <person name="Mondo S.J."/>
            <person name="Makela M.R."/>
            <person name="Hane J.K."/>
            <person name="Wiebenga A."/>
            <person name="He G."/>
            <person name="Mihaltcheva S."/>
            <person name="Pangilinan J."/>
            <person name="Lipzen A."/>
            <person name="Barry K."/>
            <person name="de Vries R.P."/>
            <person name="Grigoriev I.V."/>
            <person name="Idnurm A."/>
        </authorList>
    </citation>
    <scope>NUCLEOTIDE SEQUENCE [LARGE SCALE GENOMIC DNA]</scope>
    <source>
        <strain evidence="3 4">CBS 101075</strain>
    </source>
</reference>
<name>A0A443I4V0_BYSSP</name>
<protein>
    <submittedName>
        <fullName evidence="3">Alpha/Beta hydrolase protein</fullName>
    </submittedName>
</protein>
<evidence type="ECO:0000313" key="4">
    <source>
        <dbReference type="Proteomes" id="UP000283841"/>
    </source>
</evidence>
<gene>
    <name evidence="3" type="ORF">C8Q69DRAFT_9866</name>
</gene>
<dbReference type="Gene3D" id="3.40.50.1820">
    <property type="entry name" value="alpha/beta hydrolase"/>
    <property type="match status" value="1"/>
</dbReference>
<feature type="domain" description="Alpha/beta hydrolase fold-3" evidence="2">
    <location>
        <begin position="95"/>
        <end position="306"/>
    </location>
</feature>
<organism evidence="3 4">
    <name type="scientific">Byssochlamys spectabilis</name>
    <name type="common">Paecilomyces variotii</name>
    <dbReference type="NCBI Taxonomy" id="264951"/>
    <lineage>
        <taxon>Eukaryota</taxon>
        <taxon>Fungi</taxon>
        <taxon>Dikarya</taxon>
        <taxon>Ascomycota</taxon>
        <taxon>Pezizomycotina</taxon>
        <taxon>Eurotiomycetes</taxon>
        <taxon>Eurotiomycetidae</taxon>
        <taxon>Eurotiales</taxon>
        <taxon>Thermoascaceae</taxon>
        <taxon>Paecilomyces</taxon>
    </lineage>
</organism>
<dbReference type="PANTHER" id="PTHR48081">
    <property type="entry name" value="AB HYDROLASE SUPERFAMILY PROTEIN C4A8.06C"/>
    <property type="match status" value="1"/>
</dbReference>
<dbReference type="RefSeq" id="XP_028488712.1">
    <property type="nucleotide sequence ID" value="XM_028634253.1"/>
</dbReference>